<dbReference type="Gene3D" id="1.25.40.90">
    <property type="match status" value="1"/>
</dbReference>
<gene>
    <name evidence="3" type="ORF">PsYK624_143030</name>
</gene>
<feature type="domain" description="CID" evidence="2">
    <location>
        <begin position="1"/>
        <end position="151"/>
    </location>
</feature>
<dbReference type="PROSITE" id="PS51391">
    <property type="entry name" value="CID"/>
    <property type="match status" value="1"/>
</dbReference>
<feature type="compositionally biased region" description="Pro residues" evidence="1">
    <location>
        <begin position="449"/>
        <end position="462"/>
    </location>
</feature>
<dbReference type="SMART" id="SM00582">
    <property type="entry name" value="RPR"/>
    <property type="match status" value="1"/>
</dbReference>
<feature type="compositionally biased region" description="Basic and acidic residues" evidence="1">
    <location>
        <begin position="377"/>
        <end position="390"/>
    </location>
</feature>
<name>A0A9P3LK25_9APHY</name>
<dbReference type="EMBL" id="BPQB01000081">
    <property type="protein sequence ID" value="GJE98081.1"/>
    <property type="molecule type" value="Genomic_DNA"/>
</dbReference>
<dbReference type="OrthoDB" id="79367at2759"/>
<proteinExistence type="predicted"/>
<evidence type="ECO:0000313" key="4">
    <source>
        <dbReference type="Proteomes" id="UP000703269"/>
    </source>
</evidence>
<dbReference type="SUPFAM" id="SSF48464">
    <property type="entry name" value="ENTH/VHS domain"/>
    <property type="match status" value="1"/>
</dbReference>
<feature type="compositionally biased region" description="Low complexity" evidence="1">
    <location>
        <begin position="164"/>
        <end position="187"/>
    </location>
</feature>
<feature type="region of interest" description="Disordered" evidence="1">
    <location>
        <begin position="675"/>
        <end position="698"/>
    </location>
</feature>
<dbReference type="Pfam" id="PF04818">
    <property type="entry name" value="CID"/>
    <property type="match status" value="1"/>
</dbReference>
<feature type="compositionally biased region" description="Gly residues" evidence="1">
    <location>
        <begin position="680"/>
        <end position="691"/>
    </location>
</feature>
<protein>
    <recommendedName>
        <fullName evidence="2">CID domain-containing protein</fullName>
    </recommendedName>
</protein>
<sequence length="708" mass="75061">MASIETFESTLKEVVRAKRLSASKVKELTEIAMKTMKSDTQLVSILYRTHKSLSPASKINSLYTFDALARAARSYANKHNQTGDLNTEPGNCATFLLKVEGVLDGLYKDMLTTNHPEAKEKTKKILDIWVKGHTFPSDVLSRLQKLVAEAEKVRHKERPSSSSTATADPRVHAAAPASAPQAAAPPTSTTPPTAPPLASANPVQSQLLAMLTQVVAAAGTGQTVPNIAGPSATAGSAASPLDPKQMALFQQLAQVANAGNVPAAQPVPVPSLVPSAAPANAVPVAPPYGGPSQSHPYRDESNGFAAPRETQYDNTYPNGPQQQQRGRDFYDQRRDPRGDPRGPPKDGYPRGDPRSDPTRGDFRGGPRGGFRGRGRGRGGDRDQHLNRRWDAPPQGRNPQSRSRSPVARNGNRPHSPPHDRARSPLRLPPNVPAAASTAGKDEFGRDIRPPSPDAAPAPAPAVPHVPALSPHAAPAPIPTLSTDPEPAAFEPAGAPIPTFEPAGAPIPSFDTAAPPAVGGIDTFDWSTFDMTAPASWDVLGKAWNVSRGYLPSQEELWQYVQMLTANMNANMNGAAAYPMGPQYGMQQGAQWGMQEQGWGNNEGWRGRGRGRGRGGYGDAYGHGQGYGYGNGRGRGRGFDQDTDALTLAGGDDTTPTFSMPQGDQAWQEAAPFYAQEPSAGDGGNAGGGKGGRMQKVGDRWVFVKADAS</sequence>
<evidence type="ECO:0000256" key="1">
    <source>
        <dbReference type="SAM" id="MobiDB-lite"/>
    </source>
</evidence>
<dbReference type="InterPro" id="IPR006569">
    <property type="entry name" value="CID_dom"/>
</dbReference>
<feature type="region of interest" description="Disordered" evidence="1">
    <location>
        <begin position="150"/>
        <end position="200"/>
    </location>
</feature>
<feature type="compositionally biased region" description="Basic and acidic residues" evidence="1">
    <location>
        <begin position="325"/>
        <end position="364"/>
    </location>
</feature>
<feature type="compositionally biased region" description="Basic and acidic residues" evidence="1">
    <location>
        <begin position="439"/>
        <end position="448"/>
    </location>
</feature>
<feature type="compositionally biased region" description="Polar residues" evidence="1">
    <location>
        <begin position="312"/>
        <end position="324"/>
    </location>
</feature>
<evidence type="ECO:0000313" key="3">
    <source>
        <dbReference type="EMBL" id="GJE98081.1"/>
    </source>
</evidence>
<comment type="caution">
    <text evidence="3">The sequence shown here is derived from an EMBL/GenBank/DDBJ whole genome shotgun (WGS) entry which is preliminary data.</text>
</comment>
<keyword evidence="4" id="KW-1185">Reference proteome</keyword>
<organism evidence="3 4">
    <name type="scientific">Phanerochaete sordida</name>
    <dbReference type="NCBI Taxonomy" id="48140"/>
    <lineage>
        <taxon>Eukaryota</taxon>
        <taxon>Fungi</taxon>
        <taxon>Dikarya</taxon>
        <taxon>Basidiomycota</taxon>
        <taxon>Agaricomycotina</taxon>
        <taxon>Agaricomycetes</taxon>
        <taxon>Polyporales</taxon>
        <taxon>Phanerochaetaceae</taxon>
        <taxon>Phanerochaete</taxon>
    </lineage>
</organism>
<evidence type="ECO:0000259" key="2">
    <source>
        <dbReference type="PROSITE" id="PS51391"/>
    </source>
</evidence>
<feature type="region of interest" description="Disordered" evidence="1">
    <location>
        <begin position="284"/>
        <end position="462"/>
    </location>
</feature>
<accession>A0A9P3LK25</accession>
<dbReference type="AlphaFoldDB" id="A0A9P3LK25"/>
<dbReference type="Proteomes" id="UP000703269">
    <property type="component" value="Unassembled WGS sequence"/>
</dbReference>
<reference evidence="3 4" key="1">
    <citation type="submission" date="2021-08" db="EMBL/GenBank/DDBJ databases">
        <title>Draft Genome Sequence of Phanerochaete sordida strain YK-624.</title>
        <authorList>
            <person name="Mori T."/>
            <person name="Dohra H."/>
            <person name="Suzuki T."/>
            <person name="Kawagishi H."/>
            <person name="Hirai H."/>
        </authorList>
    </citation>
    <scope>NUCLEOTIDE SEQUENCE [LARGE SCALE GENOMIC DNA]</scope>
    <source>
        <strain evidence="3 4">YK-624</strain>
    </source>
</reference>
<dbReference type="InterPro" id="IPR008942">
    <property type="entry name" value="ENTH_VHS"/>
</dbReference>